<dbReference type="RefSeq" id="WP_137622866.1">
    <property type="nucleotide sequence ID" value="NZ_NXMA01000017.1"/>
</dbReference>
<dbReference type="AlphaFoldDB" id="A0A4U7BP38"/>
<comment type="caution">
    <text evidence="2">The sequence shown here is derived from an EMBL/GenBank/DDBJ whole genome shotgun (WGS) entry which is preliminary data.</text>
</comment>
<dbReference type="EMBL" id="NXMA01000017">
    <property type="protein sequence ID" value="TKX30424.1"/>
    <property type="molecule type" value="Genomic_DNA"/>
</dbReference>
<evidence type="ECO:0000313" key="2">
    <source>
        <dbReference type="EMBL" id="TKX30424.1"/>
    </source>
</evidence>
<evidence type="ECO:0000313" key="3">
    <source>
        <dbReference type="Proteomes" id="UP000310353"/>
    </source>
</evidence>
<keyword evidence="1" id="KW-0175">Coiled coil</keyword>
<organism evidence="2 3">
    <name type="scientific">Campylobacter aviculae</name>
    <dbReference type="NCBI Taxonomy" id="2510190"/>
    <lineage>
        <taxon>Bacteria</taxon>
        <taxon>Pseudomonadati</taxon>
        <taxon>Campylobacterota</taxon>
        <taxon>Epsilonproteobacteria</taxon>
        <taxon>Campylobacterales</taxon>
        <taxon>Campylobacteraceae</taxon>
        <taxon>Campylobacter</taxon>
    </lineage>
</organism>
<sequence length="98" mass="10724">MKKIILGSAALFFLIGCGNNVEDVVKNSKSIEYYSKNIEEAKAKVKECAAKQDVLIKEQQEIASGGKIPSKELIECSNARQAVEDVSDNTESENNESN</sequence>
<accession>A0A4U7BP38</accession>
<proteinExistence type="predicted"/>
<name>A0A4U7BP38_9BACT</name>
<gene>
    <name evidence="2" type="ORF">CQA76_07970</name>
</gene>
<dbReference type="OrthoDB" id="8690069at2"/>
<evidence type="ECO:0000256" key="1">
    <source>
        <dbReference type="SAM" id="Coils"/>
    </source>
</evidence>
<reference evidence="2 3" key="1">
    <citation type="submission" date="2018-05" db="EMBL/GenBank/DDBJ databases">
        <title>Novel Campyloabacter and Helicobacter Species and Strains.</title>
        <authorList>
            <person name="Mannion A.J."/>
            <person name="Shen Z."/>
            <person name="Fox J.G."/>
        </authorList>
    </citation>
    <scope>NUCLEOTIDE SEQUENCE [LARGE SCALE GENOMIC DNA]</scope>
    <source>
        <strain evidence="3">MIT17-670</strain>
    </source>
</reference>
<feature type="coiled-coil region" evidence="1">
    <location>
        <begin position="31"/>
        <end position="58"/>
    </location>
</feature>
<evidence type="ECO:0008006" key="4">
    <source>
        <dbReference type="Google" id="ProtNLM"/>
    </source>
</evidence>
<protein>
    <recommendedName>
        <fullName evidence="4">EexN family lipoprotein</fullName>
    </recommendedName>
</protein>
<keyword evidence="3" id="KW-1185">Reference proteome</keyword>
<dbReference type="Proteomes" id="UP000310353">
    <property type="component" value="Unassembled WGS sequence"/>
</dbReference>
<dbReference type="PROSITE" id="PS51257">
    <property type="entry name" value="PROKAR_LIPOPROTEIN"/>
    <property type="match status" value="1"/>
</dbReference>